<protein>
    <submittedName>
        <fullName evidence="1">Uncharacterized protein</fullName>
    </submittedName>
</protein>
<gene>
    <name evidence="1" type="ORF">OXX778_LOCUS22375</name>
</gene>
<dbReference type="AlphaFoldDB" id="A0A814R3I5"/>
<reference evidence="1" key="1">
    <citation type="submission" date="2021-02" db="EMBL/GenBank/DDBJ databases">
        <authorList>
            <person name="Nowell W R."/>
        </authorList>
    </citation>
    <scope>NUCLEOTIDE SEQUENCE</scope>
    <source>
        <strain evidence="1">Ploen Becks lab</strain>
    </source>
</reference>
<dbReference type="Proteomes" id="UP000663879">
    <property type="component" value="Unassembled WGS sequence"/>
</dbReference>
<evidence type="ECO:0000313" key="2">
    <source>
        <dbReference type="Proteomes" id="UP000663879"/>
    </source>
</evidence>
<comment type="caution">
    <text evidence="1">The sequence shown here is derived from an EMBL/GenBank/DDBJ whole genome shotgun (WGS) entry which is preliminary data.</text>
</comment>
<sequence>MNGSPELQHDLNILTEWANLWSTELNLAKCKAMYLGGNKLKNEYYVTGSDEAHALSETIEEKDLGLTVTNNLKCSFKGE</sequence>
<proteinExistence type="predicted"/>
<dbReference type="OrthoDB" id="10056483at2759"/>
<accession>A0A814R3I5</accession>
<organism evidence="1 2">
    <name type="scientific">Brachionus calyciflorus</name>
    <dbReference type="NCBI Taxonomy" id="104777"/>
    <lineage>
        <taxon>Eukaryota</taxon>
        <taxon>Metazoa</taxon>
        <taxon>Spiralia</taxon>
        <taxon>Gnathifera</taxon>
        <taxon>Rotifera</taxon>
        <taxon>Eurotatoria</taxon>
        <taxon>Monogononta</taxon>
        <taxon>Pseudotrocha</taxon>
        <taxon>Ploima</taxon>
        <taxon>Brachionidae</taxon>
        <taxon>Brachionus</taxon>
    </lineage>
</organism>
<dbReference type="EMBL" id="CAJNOC010009417">
    <property type="protein sequence ID" value="CAF1128707.1"/>
    <property type="molecule type" value="Genomic_DNA"/>
</dbReference>
<keyword evidence="2" id="KW-1185">Reference proteome</keyword>
<name>A0A814R3I5_9BILA</name>
<evidence type="ECO:0000313" key="1">
    <source>
        <dbReference type="EMBL" id="CAF1128707.1"/>
    </source>
</evidence>